<name>A0AAP0GKL6_9ASTR</name>
<proteinExistence type="predicted"/>
<comment type="caution">
    <text evidence="3">The sequence shown here is derived from an EMBL/GenBank/DDBJ whole genome shotgun (WGS) entry which is preliminary data.</text>
</comment>
<keyword evidence="1" id="KW-0677">Repeat</keyword>
<evidence type="ECO:0000313" key="3">
    <source>
        <dbReference type="EMBL" id="KAK9051599.1"/>
    </source>
</evidence>
<sequence length="542" mass="59765">MASGFKHFSHKHNLMMHEMPEGAEVSCCGCNSLATKTIYICWQCSFYLHEQCFHATRSRKHPSHPHHPLTLVPYPTYPSNSFYCNSCKIIGTGFSYSCSDCEFDLHVQCAHSISSATNFHQPHHVSYPSQEVAPMANNVPSILFPAPAPASAPVQYPMNGTQDSYMVQNASTFSVPMSAQNVVTSAPNSFPAPVPAQYPTNVTQDYYMAQHVSTFSAPTSAQNVVTSAPNSFPPPAPVPAQYPINVTQDSYTTQNVSKSSTPTNAQNAVTSAPNAYTSQSVTSFPTSAHNSSIHQNAPFAVVPLGAPNSQPSHNGESAQNKTQNRGIKHFSHPHGLVLVNIKHGKKNIACSGCQETLTGKGYACVEENCNFQLDESCFNLEKEIRHKSHPTHPLTLLSSSPYKYGNGKFTCSACFKDGIGFDYHCSICEHDLHVKCANLKETVKRDDHEHVLKLFYECPLKGEEYTFFCDVCNRVVHRDHWTYYCKECDFGTHLDCVNGPLCDETSGDDHVGDARNDEQRLKEAIEVARISAIGRQNALDNI</sequence>
<dbReference type="EMBL" id="JBCNJP010000027">
    <property type="protein sequence ID" value="KAK9051599.1"/>
    <property type="molecule type" value="Genomic_DNA"/>
</dbReference>
<feature type="domain" description="DC1" evidence="2">
    <location>
        <begin position="448"/>
        <end position="497"/>
    </location>
</feature>
<dbReference type="SUPFAM" id="SSF57889">
    <property type="entry name" value="Cysteine-rich domain"/>
    <property type="match status" value="2"/>
</dbReference>
<feature type="domain" description="DC1" evidence="2">
    <location>
        <begin position="387"/>
        <end position="437"/>
    </location>
</feature>
<dbReference type="Pfam" id="PF03107">
    <property type="entry name" value="C1_2"/>
    <property type="match status" value="4"/>
</dbReference>
<evidence type="ECO:0000313" key="4">
    <source>
        <dbReference type="Proteomes" id="UP001408789"/>
    </source>
</evidence>
<accession>A0AAP0GKL6</accession>
<keyword evidence="4" id="KW-1185">Reference proteome</keyword>
<dbReference type="Proteomes" id="UP001408789">
    <property type="component" value="Unassembled WGS sequence"/>
</dbReference>
<dbReference type="PANTHER" id="PTHR46288">
    <property type="entry name" value="PHORBOL-ESTER/DAG-TYPE DOMAIN-CONTAINING PROTEIN"/>
    <property type="match status" value="1"/>
</dbReference>
<organism evidence="3 4">
    <name type="scientific">Deinandra increscens subsp. villosa</name>
    <dbReference type="NCBI Taxonomy" id="3103831"/>
    <lineage>
        <taxon>Eukaryota</taxon>
        <taxon>Viridiplantae</taxon>
        <taxon>Streptophyta</taxon>
        <taxon>Embryophyta</taxon>
        <taxon>Tracheophyta</taxon>
        <taxon>Spermatophyta</taxon>
        <taxon>Magnoliopsida</taxon>
        <taxon>eudicotyledons</taxon>
        <taxon>Gunneridae</taxon>
        <taxon>Pentapetalae</taxon>
        <taxon>asterids</taxon>
        <taxon>campanulids</taxon>
        <taxon>Asterales</taxon>
        <taxon>Asteraceae</taxon>
        <taxon>Asteroideae</taxon>
        <taxon>Heliantheae alliance</taxon>
        <taxon>Madieae</taxon>
        <taxon>Madiinae</taxon>
        <taxon>Deinandra</taxon>
    </lineage>
</organism>
<dbReference type="InterPro" id="IPR004146">
    <property type="entry name" value="DC1"/>
</dbReference>
<dbReference type="AlphaFoldDB" id="A0AAP0GKL6"/>
<reference evidence="3 4" key="1">
    <citation type="submission" date="2024-04" db="EMBL/GenBank/DDBJ databases">
        <title>The reference genome of an endangered Asteraceae, Deinandra increscens subsp. villosa, native to the Central Coast of California.</title>
        <authorList>
            <person name="Guilliams M."/>
            <person name="Hasenstab-Lehman K."/>
            <person name="Meyer R."/>
            <person name="Mcevoy S."/>
        </authorList>
    </citation>
    <scope>NUCLEOTIDE SEQUENCE [LARGE SCALE GENOMIC DNA]</scope>
    <source>
        <tissue evidence="3">Leaf</tissue>
    </source>
</reference>
<dbReference type="InterPro" id="IPR046349">
    <property type="entry name" value="C1-like_sf"/>
</dbReference>
<evidence type="ECO:0000259" key="2">
    <source>
        <dbReference type="Pfam" id="PF03107"/>
    </source>
</evidence>
<dbReference type="PANTHER" id="PTHR46288:SF49">
    <property type="entry name" value="CHROMATIN REGULATOR PHD FAMILY"/>
    <property type="match status" value="1"/>
</dbReference>
<feature type="domain" description="DC1" evidence="2">
    <location>
        <begin position="330"/>
        <end position="377"/>
    </location>
</feature>
<evidence type="ECO:0000256" key="1">
    <source>
        <dbReference type="ARBA" id="ARBA00022737"/>
    </source>
</evidence>
<gene>
    <name evidence="3" type="ORF">SSX86_028226</name>
</gene>
<feature type="domain" description="DC1" evidence="2">
    <location>
        <begin position="62"/>
        <end position="110"/>
    </location>
</feature>
<protein>
    <recommendedName>
        <fullName evidence="2">DC1 domain-containing protein</fullName>
    </recommendedName>
</protein>